<accession>A0A3B4EFP7</accession>
<proteinExistence type="inferred from homology"/>
<reference evidence="7" key="2">
    <citation type="submission" date="2025-08" db="UniProtKB">
        <authorList>
            <consortium name="Ensembl"/>
        </authorList>
    </citation>
    <scope>IDENTIFICATION</scope>
</reference>
<dbReference type="InterPro" id="IPR023412">
    <property type="entry name" value="RNaseA_domain"/>
</dbReference>
<comment type="similarity">
    <text evidence="1 5">Belongs to the pancreatic ribonuclease family.</text>
</comment>
<dbReference type="GO" id="GO:0004519">
    <property type="term" value="F:endonuclease activity"/>
    <property type="evidence" value="ECO:0007669"/>
    <property type="project" value="UniProtKB-KW"/>
</dbReference>
<keyword evidence="4 5" id="KW-0378">Hydrolase</keyword>
<dbReference type="SMART" id="SM00092">
    <property type="entry name" value="RNAse_Pc"/>
    <property type="match status" value="1"/>
</dbReference>
<dbReference type="OMA" id="VITIHEP"/>
<dbReference type="InterPro" id="IPR023411">
    <property type="entry name" value="RNaseA_AS"/>
</dbReference>
<evidence type="ECO:0000313" key="7">
    <source>
        <dbReference type="Ensembl" id="ENSPNAP00000034558.2"/>
    </source>
</evidence>
<dbReference type="GeneTree" id="ENSGT00970000194089"/>
<reference evidence="7 8" key="1">
    <citation type="submission" date="2020-10" db="EMBL/GenBank/DDBJ databases">
        <title>Pygocentrus nattereri (red-bellied piranha) genome, fPygNat1, primary haplotype.</title>
        <authorList>
            <person name="Myers G."/>
            <person name="Meyer A."/>
            <person name="Karagic N."/>
            <person name="Pippel M."/>
            <person name="Winkler S."/>
            <person name="Tracey A."/>
            <person name="Wood J."/>
            <person name="Formenti G."/>
            <person name="Howe K."/>
            <person name="Fedrigo O."/>
            <person name="Jarvis E.D."/>
        </authorList>
    </citation>
    <scope>NUCLEOTIDE SEQUENCE [LARGE SCALE GENOMIC DNA]</scope>
</reference>
<evidence type="ECO:0000256" key="2">
    <source>
        <dbReference type="ARBA" id="ARBA00022722"/>
    </source>
</evidence>
<protein>
    <recommendedName>
        <fullName evidence="6">Ribonuclease A-domain domain-containing protein</fullName>
    </recommendedName>
</protein>
<evidence type="ECO:0000256" key="4">
    <source>
        <dbReference type="ARBA" id="ARBA00022801"/>
    </source>
</evidence>
<name>A0A3B4EFP7_PYGNA</name>
<dbReference type="GO" id="GO:0004540">
    <property type="term" value="F:RNA nuclease activity"/>
    <property type="evidence" value="ECO:0007669"/>
    <property type="project" value="TreeGrafter"/>
</dbReference>
<dbReference type="PROSITE" id="PS00127">
    <property type="entry name" value="RNASE_PANCREATIC"/>
    <property type="match status" value="1"/>
</dbReference>
<feature type="signal peptide" evidence="5">
    <location>
        <begin position="1"/>
        <end position="21"/>
    </location>
</feature>
<dbReference type="Ensembl" id="ENSPNAT00000038611.2">
    <property type="protein sequence ID" value="ENSPNAP00000034558.2"/>
    <property type="gene ID" value="ENSPNAG00000005298.2"/>
</dbReference>
<evidence type="ECO:0000256" key="3">
    <source>
        <dbReference type="ARBA" id="ARBA00022759"/>
    </source>
</evidence>
<keyword evidence="3 5" id="KW-0255">Endonuclease</keyword>
<feature type="domain" description="Ribonuclease A-domain" evidence="6">
    <location>
        <begin position="20"/>
        <end position="140"/>
    </location>
</feature>
<reference evidence="7" key="3">
    <citation type="submission" date="2025-09" db="UniProtKB">
        <authorList>
            <consortium name="Ensembl"/>
        </authorList>
    </citation>
    <scope>IDENTIFICATION</scope>
</reference>
<evidence type="ECO:0000256" key="5">
    <source>
        <dbReference type="RuleBase" id="RU000651"/>
    </source>
</evidence>
<dbReference type="GO" id="GO:0016787">
    <property type="term" value="F:hydrolase activity"/>
    <property type="evidence" value="ECO:0007669"/>
    <property type="project" value="UniProtKB-KW"/>
</dbReference>
<dbReference type="InterPro" id="IPR036816">
    <property type="entry name" value="RNaseA-like_dom_sf"/>
</dbReference>
<feature type="chain" id="PRO_5043109661" description="Ribonuclease A-domain domain-containing protein" evidence="5">
    <location>
        <begin position="22"/>
        <end position="147"/>
    </location>
</feature>
<dbReference type="GO" id="GO:0050830">
    <property type="term" value="P:defense response to Gram-positive bacterium"/>
    <property type="evidence" value="ECO:0007669"/>
    <property type="project" value="TreeGrafter"/>
</dbReference>
<keyword evidence="8" id="KW-1185">Reference proteome</keyword>
<dbReference type="Proteomes" id="UP001501920">
    <property type="component" value="Chromosome 23"/>
</dbReference>
<dbReference type="InterPro" id="IPR001427">
    <property type="entry name" value="RNaseA"/>
</dbReference>
<dbReference type="SUPFAM" id="SSF54076">
    <property type="entry name" value="RNase A-like"/>
    <property type="match status" value="1"/>
</dbReference>
<dbReference type="Gene3D" id="3.10.130.10">
    <property type="entry name" value="Ribonuclease A-like domain"/>
    <property type="match status" value="1"/>
</dbReference>
<keyword evidence="2 5" id="KW-0540">Nuclease</keyword>
<organism evidence="7 8">
    <name type="scientific">Pygocentrus nattereri</name>
    <name type="common">Red-bellied piranha</name>
    <dbReference type="NCBI Taxonomy" id="42514"/>
    <lineage>
        <taxon>Eukaryota</taxon>
        <taxon>Metazoa</taxon>
        <taxon>Chordata</taxon>
        <taxon>Craniata</taxon>
        <taxon>Vertebrata</taxon>
        <taxon>Euteleostomi</taxon>
        <taxon>Actinopterygii</taxon>
        <taxon>Neopterygii</taxon>
        <taxon>Teleostei</taxon>
        <taxon>Ostariophysi</taxon>
        <taxon>Characiformes</taxon>
        <taxon>Characoidei</taxon>
        <taxon>Pygocentrus</taxon>
    </lineage>
</organism>
<dbReference type="AlphaFoldDB" id="A0A3B4EFP7"/>
<dbReference type="Pfam" id="PF00074">
    <property type="entry name" value="RnaseA"/>
    <property type="match status" value="1"/>
</dbReference>
<dbReference type="PANTHER" id="PTHR11437">
    <property type="entry name" value="RIBONUCLEASE"/>
    <property type="match status" value="1"/>
</dbReference>
<sequence length="147" mass="16992">METHFTLVLLLVLCAVLPTDGQTERAFRRKHVKPYMTPRKCNSEMARLNRHMSRRANKTICKPVNTFILAGIKTVRQVCTNGINLRDNYFQSNRKFKIVKCLLKKNSRPPKCNYRGEKKTQPIFVACDQNYRPVHYGPPPNGQSGSR</sequence>
<evidence type="ECO:0000256" key="1">
    <source>
        <dbReference type="ARBA" id="ARBA00005600"/>
    </source>
</evidence>
<dbReference type="GO" id="GO:0003676">
    <property type="term" value="F:nucleic acid binding"/>
    <property type="evidence" value="ECO:0007669"/>
    <property type="project" value="InterPro"/>
</dbReference>
<keyword evidence="5" id="KW-0732">Signal</keyword>
<dbReference type="STRING" id="42514.ENSPNAP00000034558"/>
<evidence type="ECO:0000313" key="8">
    <source>
        <dbReference type="Proteomes" id="UP001501920"/>
    </source>
</evidence>
<evidence type="ECO:0000259" key="6">
    <source>
        <dbReference type="SMART" id="SM00092"/>
    </source>
</evidence>